<reference evidence="3 4" key="1">
    <citation type="submission" date="2020-07" db="EMBL/GenBank/DDBJ databases">
        <title>Sequencing the genomes of 1000 actinobacteria strains.</title>
        <authorList>
            <person name="Klenk H.-P."/>
        </authorList>
    </citation>
    <scope>NUCLEOTIDE SEQUENCE [LARGE SCALE GENOMIC DNA]</scope>
    <source>
        <strain evidence="3 4">DSM 100723</strain>
    </source>
</reference>
<comment type="caution">
    <text evidence="3">The sequence shown here is derived from an EMBL/GenBank/DDBJ whole genome shotgun (WGS) entry which is preliminary data.</text>
</comment>
<keyword evidence="2" id="KW-0812">Transmembrane</keyword>
<keyword evidence="2" id="KW-0472">Membrane</keyword>
<feature type="region of interest" description="Disordered" evidence="1">
    <location>
        <begin position="1"/>
        <end position="22"/>
    </location>
</feature>
<evidence type="ECO:0000256" key="2">
    <source>
        <dbReference type="SAM" id="Phobius"/>
    </source>
</evidence>
<feature type="transmembrane region" description="Helical" evidence="2">
    <location>
        <begin position="170"/>
        <end position="192"/>
    </location>
</feature>
<dbReference type="EMBL" id="JACGWT010000006">
    <property type="protein sequence ID" value="MBA8796030.1"/>
    <property type="molecule type" value="Genomic_DNA"/>
</dbReference>
<keyword evidence="4" id="KW-1185">Reference proteome</keyword>
<organism evidence="3 4">
    <name type="scientific">Microlunatus kandeliicorticis</name>
    <dbReference type="NCBI Taxonomy" id="1759536"/>
    <lineage>
        <taxon>Bacteria</taxon>
        <taxon>Bacillati</taxon>
        <taxon>Actinomycetota</taxon>
        <taxon>Actinomycetes</taxon>
        <taxon>Propionibacteriales</taxon>
        <taxon>Propionibacteriaceae</taxon>
        <taxon>Microlunatus</taxon>
    </lineage>
</organism>
<sequence length="266" mass="26461">MSAHTLGSARPTGPDPAHAPGASVEAVLPAPEPPPVVLHRPTPPAVALAVAGLLFALFPVLRPFAADAAGLTAADGWSSPAWLVAHLCAIVGYVAAGFGVLGLRDALAGFLGGRVAGAALAVWWAGAGLVLAALGAEAFGLGTLGDWIERTRQFDLVALGGALDHGQPRFGLHLAGLALLGVAGVLVALAVLRSDAMPPGAGVLFGLAFVAAPVQLVAPTWVQVLLGIVTALGCLVLALQLRRLGAPVTVATEEAAGDDGLDDPDA</sequence>
<protein>
    <recommendedName>
        <fullName evidence="5">DUF4386 family protein</fullName>
    </recommendedName>
</protein>
<feature type="transmembrane region" description="Helical" evidence="2">
    <location>
        <begin position="81"/>
        <end position="103"/>
    </location>
</feature>
<evidence type="ECO:0000313" key="3">
    <source>
        <dbReference type="EMBL" id="MBA8796030.1"/>
    </source>
</evidence>
<evidence type="ECO:0000256" key="1">
    <source>
        <dbReference type="SAM" id="MobiDB-lite"/>
    </source>
</evidence>
<proteinExistence type="predicted"/>
<gene>
    <name evidence="3" type="ORF">FHX74_003671</name>
</gene>
<keyword evidence="2" id="KW-1133">Transmembrane helix</keyword>
<name>A0A7W3IVT3_9ACTN</name>
<evidence type="ECO:0000313" key="4">
    <source>
        <dbReference type="Proteomes" id="UP000523079"/>
    </source>
</evidence>
<evidence type="ECO:0008006" key="5">
    <source>
        <dbReference type="Google" id="ProtNLM"/>
    </source>
</evidence>
<feature type="transmembrane region" description="Helical" evidence="2">
    <location>
        <begin position="45"/>
        <end position="61"/>
    </location>
</feature>
<dbReference type="AlphaFoldDB" id="A0A7W3IVT3"/>
<feature type="transmembrane region" description="Helical" evidence="2">
    <location>
        <begin position="199"/>
        <end position="218"/>
    </location>
</feature>
<dbReference type="Proteomes" id="UP000523079">
    <property type="component" value="Unassembled WGS sequence"/>
</dbReference>
<feature type="transmembrane region" description="Helical" evidence="2">
    <location>
        <begin position="224"/>
        <end position="241"/>
    </location>
</feature>
<feature type="transmembrane region" description="Helical" evidence="2">
    <location>
        <begin position="115"/>
        <end position="136"/>
    </location>
</feature>
<accession>A0A7W3IVT3</accession>
<dbReference type="RefSeq" id="WP_182561614.1">
    <property type="nucleotide sequence ID" value="NZ_JACGWT010000006.1"/>
</dbReference>